<reference evidence="3 4" key="3">
    <citation type="submission" date="2019-11" db="EMBL/GenBank/DDBJ databases">
        <title>A de novo genome assembly of a pear dwarfing rootstock.</title>
        <authorList>
            <person name="Wang F."/>
            <person name="Wang J."/>
            <person name="Li S."/>
            <person name="Zhang Y."/>
            <person name="Fang M."/>
            <person name="Ma L."/>
            <person name="Zhao Y."/>
            <person name="Jiang S."/>
        </authorList>
    </citation>
    <scope>NUCLEOTIDE SEQUENCE [LARGE SCALE GENOMIC DNA]</scope>
    <source>
        <strain evidence="3">S2</strain>
        <tissue evidence="3">Leaf</tissue>
    </source>
</reference>
<dbReference type="OrthoDB" id="427480at2759"/>
<gene>
    <name evidence="3" type="ORF">D8674_017962</name>
</gene>
<protein>
    <submittedName>
        <fullName evidence="3">AarF domain-containing protein kinase</fullName>
    </submittedName>
</protein>
<dbReference type="InterPro" id="IPR050154">
    <property type="entry name" value="UbiB_kinase"/>
</dbReference>
<evidence type="ECO:0000256" key="1">
    <source>
        <dbReference type="ARBA" id="ARBA00009670"/>
    </source>
</evidence>
<dbReference type="InterPro" id="IPR011009">
    <property type="entry name" value="Kinase-like_dom_sf"/>
</dbReference>
<keyword evidence="4" id="KW-1185">Reference proteome</keyword>
<dbReference type="GO" id="GO:0016301">
    <property type="term" value="F:kinase activity"/>
    <property type="evidence" value="ECO:0007669"/>
    <property type="project" value="UniProtKB-KW"/>
</dbReference>
<comment type="similarity">
    <text evidence="1">Belongs to the protein kinase superfamily. ADCK protein kinase family.</text>
</comment>
<dbReference type="PANTHER" id="PTHR10566:SF120">
    <property type="entry name" value="PROTEIN ACTIVITY OF BC1 COMPLEX KINASE 3, CHLOROPLASTIC"/>
    <property type="match status" value="1"/>
</dbReference>
<name>A0A5N5HJI9_9ROSA</name>
<evidence type="ECO:0000259" key="2">
    <source>
        <dbReference type="Pfam" id="PF03109"/>
    </source>
</evidence>
<organism evidence="3 4">
    <name type="scientific">Pyrus ussuriensis x Pyrus communis</name>
    <dbReference type="NCBI Taxonomy" id="2448454"/>
    <lineage>
        <taxon>Eukaryota</taxon>
        <taxon>Viridiplantae</taxon>
        <taxon>Streptophyta</taxon>
        <taxon>Embryophyta</taxon>
        <taxon>Tracheophyta</taxon>
        <taxon>Spermatophyta</taxon>
        <taxon>Magnoliopsida</taxon>
        <taxon>eudicotyledons</taxon>
        <taxon>Gunneridae</taxon>
        <taxon>Pentapetalae</taxon>
        <taxon>rosids</taxon>
        <taxon>fabids</taxon>
        <taxon>Rosales</taxon>
        <taxon>Rosaceae</taxon>
        <taxon>Amygdaloideae</taxon>
        <taxon>Maleae</taxon>
        <taxon>Pyrus</taxon>
    </lineage>
</organism>
<dbReference type="EMBL" id="SMOL01000160">
    <property type="protein sequence ID" value="KAB2626302.1"/>
    <property type="molecule type" value="Genomic_DNA"/>
</dbReference>
<accession>A0A5N5HJI9</accession>
<dbReference type="AlphaFoldDB" id="A0A5N5HJI9"/>
<dbReference type="Pfam" id="PF03109">
    <property type="entry name" value="ABC1"/>
    <property type="match status" value="1"/>
</dbReference>
<sequence>MLFGGKLNKVIRRTLEILISLGSFGLKLLVDQRNDVIDENLEELSELQDALPTFPDAEAFSCIERELELPLNSFFSCISPSPIVAASLGQVYKAHLKYSGQVVVVKVQRPGIEEAIGLDFYLIRGLGFFINKYVDVITTDVIALIDEFAHRVYQELNCVQVSLPIDNH</sequence>
<reference evidence="3 4" key="1">
    <citation type="submission" date="2019-09" db="EMBL/GenBank/DDBJ databases">
        <authorList>
            <person name="Ou C."/>
        </authorList>
    </citation>
    <scope>NUCLEOTIDE SEQUENCE [LARGE SCALE GENOMIC DNA]</scope>
    <source>
        <strain evidence="3">S2</strain>
        <tissue evidence="3">Leaf</tissue>
    </source>
</reference>
<evidence type="ECO:0000313" key="4">
    <source>
        <dbReference type="Proteomes" id="UP000327157"/>
    </source>
</evidence>
<proteinExistence type="inferred from homology"/>
<reference evidence="4" key="2">
    <citation type="submission" date="2019-10" db="EMBL/GenBank/DDBJ databases">
        <title>A de novo genome assembly of a pear dwarfing rootstock.</title>
        <authorList>
            <person name="Wang F."/>
            <person name="Wang J."/>
            <person name="Li S."/>
            <person name="Zhang Y."/>
            <person name="Fang M."/>
            <person name="Ma L."/>
            <person name="Zhao Y."/>
            <person name="Jiang S."/>
        </authorList>
    </citation>
    <scope>NUCLEOTIDE SEQUENCE [LARGE SCALE GENOMIC DNA]</scope>
</reference>
<keyword evidence="3" id="KW-0808">Transferase</keyword>
<dbReference type="Proteomes" id="UP000327157">
    <property type="component" value="Chromosome 16"/>
</dbReference>
<feature type="domain" description="ABC1 atypical kinase-like" evidence="2">
    <location>
        <begin position="47"/>
        <end position="157"/>
    </location>
</feature>
<evidence type="ECO:0000313" key="3">
    <source>
        <dbReference type="EMBL" id="KAB2626302.1"/>
    </source>
</evidence>
<dbReference type="PANTHER" id="PTHR10566">
    <property type="entry name" value="CHAPERONE-ACTIVITY OF BC1 COMPLEX CABC1 -RELATED"/>
    <property type="match status" value="1"/>
</dbReference>
<comment type="caution">
    <text evidence="3">The sequence shown here is derived from an EMBL/GenBank/DDBJ whole genome shotgun (WGS) entry which is preliminary data.</text>
</comment>
<dbReference type="SUPFAM" id="SSF56112">
    <property type="entry name" value="Protein kinase-like (PK-like)"/>
    <property type="match status" value="1"/>
</dbReference>
<dbReference type="InterPro" id="IPR004147">
    <property type="entry name" value="ABC1_dom"/>
</dbReference>
<keyword evidence="3" id="KW-0418">Kinase</keyword>